<evidence type="ECO:0000256" key="2">
    <source>
        <dbReference type="ARBA" id="ARBA00022525"/>
    </source>
</evidence>
<evidence type="ECO:0000313" key="4">
    <source>
        <dbReference type="EnsemblMetazoa" id="Aqu2.1.01091_001"/>
    </source>
</evidence>
<sequence>MQGNDVAPRETDVNALQVRTLYVDSIAPTLLEFSEFNINDGYIILSFSEPMDTDTVAPRNITLHSSSTGGESYTLTGYRNSTARNALKTSIQVYLTDSDVREIRLISTLALGASSTYISLLSGAFEDIAGNPVNATTTRFLVDTFPPDTTPPVLTSFTINMNEGTLTLTFDEVVSISSVDPLFITFHNNENETLVTSSYQLTGGDPSNENNDVITLTFSAIDFDKLKSLDSLATSINDTFISITSDFVTDLSSVQVAAVDRQKASNYTPDSINPFLVSYTLNLTSGSLVMEFSEYVNTSTFMPQQVTILNEPVFISPTRVHRTLTGGTQVPSEDLRIIELMLNDNDLNFIKEDLTFATSINNTYITLTASTVLD</sequence>
<dbReference type="InterPro" id="IPR014755">
    <property type="entry name" value="Cu-Rt/internalin_Ig-like"/>
</dbReference>
<keyword evidence="2" id="KW-0964">Secreted</keyword>
<dbReference type="STRING" id="400682.A0A1X7SG78"/>
<proteinExistence type="predicted"/>
<reference evidence="4" key="1">
    <citation type="submission" date="2017-05" db="UniProtKB">
        <authorList>
            <consortium name="EnsemblMetazoa"/>
        </authorList>
    </citation>
    <scope>IDENTIFICATION</scope>
</reference>
<dbReference type="InterPro" id="IPR052136">
    <property type="entry name" value="Adipolin/Erythroferrone-rel"/>
</dbReference>
<evidence type="ECO:0000256" key="3">
    <source>
        <dbReference type="ARBA" id="ARBA00022729"/>
    </source>
</evidence>
<comment type="subcellular location">
    <subcellularLocation>
        <location evidence="1">Secreted</location>
    </subcellularLocation>
</comment>
<dbReference type="GO" id="GO:0005179">
    <property type="term" value="F:hormone activity"/>
    <property type="evidence" value="ECO:0007669"/>
    <property type="project" value="TreeGrafter"/>
</dbReference>
<protein>
    <submittedName>
        <fullName evidence="4">Uncharacterized protein</fullName>
    </submittedName>
</protein>
<dbReference type="Gene3D" id="2.60.40.1220">
    <property type="match status" value="1"/>
</dbReference>
<dbReference type="InParanoid" id="A0A1X7SG78"/>
<dbReference type="AlphaFoldDB" id="A0A1X7SG78"/>
<dbReference type="EnsemblMetazoa" id="Aqu2.1.01091_001">
    <property type="protein sequence ID" value="Aqu2.1.01091_001"/>
    <property type="gene ID" value="Aqu2.1.01091"/>
</dbReference>
<accession>A0A1X7SG78</accession>
<dbReference type="PANTHER" id="PTHR24019:SF5">
    <property type="entry name" value="ADIPOLIN"/>
    <property type="match status" value="1"/>
</dbReference>
<keyword evidence="3" id="KW-0732">Signal</keyword>
<dbReference type="PANTHER" id="PTHR24019">
    <property type="entry name" value="ADIPOLIN"/>
    <property type="match status" value="1"/>
</dbReference>
<name>A0A1X7SG78_AMPQE</name>
<organism evidence="4">
    <name type="scientific">Amphimedon queenslandica</name>
    <name type="common">Sponge</name>
    <dbReference type="NCBI Taxonomy" id="400682"/>
    <lineage>
        <taxon>Eukaryota</taxon>
        <taxon>Metazoa</taxon>
        <taxon>Porifera</taxon>
        <taxon>Demospongiae</taxon>
        <taxon>Heteroscleromorpha</taxon>
        <taxon>Haplosclerida</taxon>
        <taxon>Niphatidae</taxon>
        <taxon>Amphimedon</taxon>
    </lineage>
</organism>
<dbReference type="GO" id="GO:0005615">
    <property type="term" value="C:extracellular space"/>
    <property type="evidence" value="ECO:0007669"/>
    <property type="project" value="TreeGrafter"/>
</dbReference>
<evidence type="ECO:0000256" key="1">
    <source>
        <dbReference type="ARBA" id="ARBA00004613"/>
    </source>
</evidence>